<accession>C5BU03</accession>
<dbReference type="EMBL" id="CP001614">
    <property type="protein sequence ID" value="ACR13617.1"/>
    <property type="molecule type" value="Genomic_DNA"/>
</dbReference>
<proteinExistence type="predicted"/>
<sequence length="40" mass="4290">MPTTDVVVAVLSADSSAKSDVNTMAHMPFLISWLVKTNLV</sequence>
<organism evidence="1 2">
    <name type="scientific">Teredinibacter turnerae (strain ATCC 39867 / T7901)</name>
    <dbReference type="NCBI Taxonomy" id="377629"/>
    <lineage>
        <taxon>Bacteria</taxon>
        <taxon>Pseudomonadati</taxon>
        <taxon>Pseudomonadota</taxon>
        <taxon>Gammaproteobacteria</taxon>
        <taxon>Cellvibrionales</taxon>
        <taxon>Cellvibrionaceae</taxon>
        <taxon>Teredinibacter</taxon>
    </lineage>
</organism>
<dbReference type="AlphaFoldDB" id="C5BU03"/>
<name>C5BU03_TERTT</name>
<dbReference type="HOGENOM" id="CLU_3297789_0_0_6"/>
<dbReference type="KEGG" id="ttu:TERTU_1654"/>
<evidence type="ECO:0000313" key="1">
    <source>
        <dbReference type="EMBL" id="ACR13617.1"/>
    </source>
</evidence>
<evidence type="ECO:0000313" key="2">
    <source>
        <dbReference type="Proteomes" id="UP000009080"/>
    </source>
</evidence>
<reference evidence="1 2" key="1">
    <citation type="journal article" date="2009" name="PLoS ONE">
        <title>The complete genome of Teredinibacter turnerae T7901: an intracellular endosymbiont of marine wood-boring bivalves (shipworms).</title>
        <authorList>
            <person name="Yang J.C."/>
            <person name="Madupu R."/>
            <person name="Durkin A.S."/>
            <person name="Ekborg N.A."/>
            <person name="Pedamallu C.S."/>
            <person name="Hostetler J.B."/>
            <person name="Radune D."/>
            <person name="Toms B.S."/>
            <person name="Henrissat B."/>
            <person name="Coutinho P.M."/>
            <person name="Schwarz S."/>
            <person name="Field L."/>
            <person name="Trindade-Silva A.E."/>
            <person name="Soares C.A.G."/>
            <person name="Elshahawi S."/>
            <person name="Hanora A."/>
            <person name="Schmidt E.W."/>
            <person name="Haygood M.G."/>
            <person name="Posfai J."/>
            <person name="Benner J."/>
            <person name="Madinger C."/>
            <person name="Nove J."/>
            <person name="Anton B."/>
            <person name="Chaudhary K."/>
            <person name="Foster J."/>
            <person name="Holman A."/>
            <person name="Kumar S."/>
            <person name="Lessard P.A."/>
            <person name="Luyten Y.A."/>
            <person name="Slatko B."/>
            <person name="Wood N."/>
            <person name="Wu B."/>
            <person name="Teplitski M."/>
            <person name="Mougous J.D."/>
            <person name="Ward N."/>
            <person name="Eisen J.A."/>
            <person name="Badger J.H."/>
            <person name="Distel D.L."/>
        </authorList>
    </citation>
    <scope>NUCLEOTIDE SEQUENCE [LARGE SCALE GENOMIC DNA]</scope>
    <source>
        <strain evidence="2">ATCC 39867 / T7901</strain>
    </source>
</reference>
<dbReference type="Proteomes" id="UP000009080">
    <property type="component" value="Chromosome"/>
</dbReference>
<keyword evidence="2" id="KW-1185">Reference proteome</keyword>
<gene>
    <name evidence="1" type="ordered locus">TERTU_1654</name>
</gene>
<dbReference type="STRING" id="377629.TERTU_1654"/>
<protein>
    <submittedName>
        <fullName evidence="1">Uncharacterized protein</fullName>
    </submittedName>
</protein>